<dbReference type="SUPFAM" id="SSF52540">
    <property type="entry name" value="P-loop containing nucleoside triphosphate hydrolases"/>
    <property type="match status" value="2"/>
</dbReference>
<dbReference type="FunFam" id="3.40.50.300:FF:000973">
    <property type="entry name" value="Multidrug resistance-associated protein 4"/>
    <property type="match status" value="1"/>
</dbReference>
<dbReference type="GO" id="GO:0016020">
    <property type="term" value="C:membrane"/>
    <property type="evidence" value="ECO:0007669"/>
    <property type="project" value="UniProtKB-SubCell"/>
</dbReference>
<dbReference type="InterPro" id="IPR036640">
    <property type="entry name" value="ABC1_TM_sf"/>
</dbReference>
<name>A0A2B4SDU5_STYPI</name>
<dbReference type="CDD" id="cd03250">
    <property type="entry name" value="ABCC_MRP_domain1"/>
    <property type="match status" value="1"/>
</dbReference>
<evidence type="ECO:0000256" key="3">
    <source>
        <dbReference type="ARBA" id="ARBA00022448"/>
    </source>
</evidence>
<dbReference type="CDD" id="cd03244">
    <property type="entry name" value="ABCC_MRP_domain2"/>
    <property type="match status" value="1"/>
</dbReference>
<feature type="region of interest" description="Disordered" evidence="10">
    <location>
        <begin position="407"/>
        <end position="427"/>
    </location>
</feature>
<dbReference type="SUPFAM" id="SSF90123">
    <property type="entry name" value="ABC transporter transmembrane region"/>
    <property type="match status" value="2"/>
</dbReference>
<dbReference type="PROSITE" id="PS00211">
    <property type="entry name" value="ABC_TRANSPORTER_1"/>
    <property type="match status" value="2"/>
</dbReference>
<dbReference type="Gene3D" id="1.20.1560.10">
    <property type="entry name" value="ABC transporter type 1, transmembrane domain"/>
    <property type="match status" value="2"/>
</dbReference>
<dbReference type="PANTHER" id="PTHR24223">
    <property type="entry name" value="ATP-BINDING CASSETTE SUB-FAMILY C"/>
    <property type="match status" value="1"/>
</dbReference>
<dbReference type="FunFam" id="3.40.50.300:FF:000163">
    <property type="entry name" value="Multidrug resistance-associated protein member 4"/>
    <property type="match status" value="1"/>
</dbReference>
<feature type="transmembrane region" description="Helical" evidence="11">
    <location>
        <begin position="850"/>
        <end position="868"/>
    </location>
</feature>
<accession>A0A2B4SDU5</accession>
<dbReference type="OrthoDB" id="5967058at2759"/>
<feature type="domain" description="ABC transmembrane type-1" evidence="13">
    <location>
        <begin position="739"/>
        <end position="1021"/>
    </location>
</feature>
<dbReference type="CDD" id="cd18579">
    <property type="entry name" value="ABC_6TM_ABCC_D1"/>
    <property type="match status" value="1"/>
</dbReference>
<evidence type="ECO:0000256" key="5">
    <source>
        <dbReference type="ARBA" id="ARBA00022737"/>
    </source>
</evidence>
<evidence type="ECO:0000256" key="1">
    <source>
        <dbReference type="ARBA" id="ARBA00004141"/>
    </source>
</evidence>
<feature type="transmembrane region" description="Helical" evidence="11">
    <location>
        <begin position="243"/>
        <end position="268"/>
    </location>
</feature>
<dbReference type="GO" id="GO:0005524">
    <property type="term" value="F:ATP binding"/>
    <property type="evidence" value="ECO:0007669"/>
    <property type="project" value="UniProtKB-KW"/>
</dbReference>
<evidence type="ECO:0000256" key="8">
    <source>
        <dbReference type="ARBA" id="ARBA00022989"/>
    </source>
</evidence>
<keyword evidence="3" id="KW-0813">Transport</keyword>
<evidence type="ECO:0000313" key="14">
    <source>
        <dbReference type="EMBL" id="PFX28844.1"/>
    </source>
</evidence>
<protein>
    <submittedName>
        <fullName evidence="14">Multidrug resistance-associated protein 4</fullName>
    </submittedName>
</protein>
<keyword evidence="6" id="KW-0547">Nucleotide-binding</keyword>
<feature type="transmembrane region" description="Helical" evidence="11">
    <location>
        <begin position="327"/>
        <end position="346"/>
    </location>
</feature>
<feature type="domain" description="ABC transporter" evidence="12">
    <location>
        <begin position="1050"/>
        <end position="1283"/>
    </location>
</feature>
<feature type="transmembrane region" description="Helical" evidence="11">
    <location>
        <begin position="988"/>
        <end position="1006"/>
    </location>
</feature>
<dbReference type="PROSITE" id="PS50893">
    <property type="entry name" value="ABC_TRANSPORTER_2"/>
    <property type="match status" value="2"/>
</dbReference>
<gene>
    <name evidence="14" type="primary">ABCC4</name>
    <name evidence="14" type="ORF">AWC38_SpisGene6452</name>
</gene>
<evidence type="ECO:0000259" key="12">
    <source>
        <dbReference type="PROSITE" id="PS50893"/>
    </source>
</evidence>
<comment type="caution">
    <text evidence="14">The sequence shown here is derived from an EMBL/GenBank/DDBJ whole genome shotgun (WGS) entry which is preliminary data.</text>
</comment>
<dbReference type="InterPro" id="IPR003439">
    <property type="entry name" value="ABC_transporter-like_ATP-bd"/>
</dbReference>
<dbReference type="SMART" id="SM00382">
    <property type="entry name" value="AAA"/>
    <property type="match status" value="2"/>
</dbReference>
<dbReference type="Pfam" id="PF00664">
    <property type="entry name" value="ABC_membrane"/>
    <property type="match status" value="2"/>
</dbReference>
<feature type="domain" description="ABC transmembrane type-1" evidence="13">
    <location>
        <begin position="113"/>
        <end position="366"/>
    </location>
</feature>
<evidence type="ECO:0000256" key="6">
    <source>
        <dbReference type="ARBA" id="ARBA00022741"/>
    </source>
</evidence>
<feature type="transmembrane region" description="Helical" evidence="11">
    <location>
        <begin position="736"/>
        <end position="758"/>
    </location>
</feature>
<dbReference type="InterPro" id="IPR011527">
    <property type="entry name" value="ABC1_TM_dom"/>
</dbReference>
<dbReference type="InterPro" id="IPR027417">
    <property type="entry name" value="P-loop_NTPase"/>
</dbReference>
<dbReference type="InterPro" id="IPR003593">
    <property type="entry name" value="AAA+_ATPase"/>
</dbReference>
<feature type="transmembrane region" description="Helical" evidence="11">
    <location>
        <begin position="961"/>
        <end position="982"/>
    </location>
</feature>
<sequence>MSQQDGYRKIFNVENKKEYKEVSFLSALLFQWMNSVFKTGSQRPLDQDDFVTLSEENSTYFLTNKLQASWNKERSNCKKNGKRPKLWKSVLRMFSANDLLIIGFTHTLFSANQFLSPLLLGYLVSELMSVVARENILLYLCALSLCLIALVGTLGSHQKDYRAELYSIRMGSALRGLIYRKTLSLSKNKLLNFTTGQVFDLISNDVKRMEEETILFFLAIPFIALENVLAMIVLGYLIGWQAILAVIFLWLIVPYLAGLSYCSAALRLRTAAASDRRISLLSQVVAGIRSIKMHAWEDEYRERIRDTRRREISAIHKRNILQSTVDGLLFSVSAMATLVPVLTMMLTGHTITPVNVFVLLSYVSVLRRNTCIGLANSLILVYEAYVSLGRIEDFLLLKELARHSTEVSKEDSCDPESSSVTRQEKMNHVSNTVESKDLLRASSLLVSNLTYKGTDRKQEFILQDITFVTPLKSLTAVTGPVGSGKSTLLAAIAGEISETGGTITSQGTIIYLPQKAWVFSGTIRENILFGQPYEEPKYARIVEVCALREDIQRFPDGDQTVVGERGEVLSGGQQARVSLARAVYADGDIYLLDDPLSAVDYKVGQHIFDKCIKGLLSNKTCLLISHQEQYMKDADEVIVLYKGRVLEKGRFTELQVKGVISSTVDPLYKISQKNSTDLNKSFGLLNETPEDPDQCVRRPPHSNEGQSLEIAQEDRIIGTVTAKLYWDYFKSGVHPLVIIIMICFCLITQAMIVAPDVWLLFLTRLNPEDQGNKTNVAIYGSLVGACFIFAIARAYGFLLVSLRCAKRLHDKMVLAILQAPVLFFDSNPAGVIVNRFSNDIGCADEMLPKTFLFAVELLLMMFTAVLIPVSTNPWLLFVFVPLIGLVVYICMYYLKTSRELKRLESISRSPVFSHFSETLIGLDTIRTRGRQNHFVDAFCRYQDVHNQSYIMVISSGRWLGVRLDIIAAVSIGAVALAAVFVAQDAASAGLSLFYIIQSVILVQYGVRKVSDVENYMTSVERVMTYTKLDSEPGYKLDRFPSKQWPNKGGITFTDVSLTYYPGGPRVLREINLGIKGGAKIGVAGRTGAGKSSVVAALMRMPDANGEIKIDDIPIKEINLQAARRCISVLGQNPVLFSGSLRRNLDVLNQYQDVDLWRVLEDVQLKCLVEGLDGQLEYKLLEHGANISVGERQLICLARVLLQRSRIIILDEPTAHVDPETEQTIWKVVRDKLKDSTVITIAHRLNTIRDCEMILVLKDGEVDEFDKFDSLVNKKGSTLGEMARITRT</sequence>
<evidence type="ECO:0000256" key="7">
    <source>
        <dbReference type="ARBA" id="ARBA00022840"/>
    </source>
</evidence>
<dbReference type="InterPro" id="IPR017871">
    <property type="entry name" value="ABC_transporter-like_CS"/>
</dbReference>
<comment type="similarity">
    <text evidence="2">Belongs to the ABC transporter superfamily. ABCC family. Conjugate transporter (TC 3.A.1.208) subfamily.</text>
</comment>
<keyword evidence="15" id="KW-1185">Reference proteome</keyword>
<feature type="domain" description="ABC transporter" evidence="12">
    <location>
        <begin position="444"/>
        <end position="667"/>
    </location>
</feature>
<reference evidence="15" key="1">
    <citation type="journal article" date="2017" name="bioRxiv">
        <title>Comparative analysis of the genomes of Stylophora pistillata and Acropora digitifera provides evidence for extensive differences between species of corals.</title>
        <authorList>
            <person name="Voolstra C.R."/>
            <person name="Li Y."/>
            <person name="Liew Y.J."/>
            <person name="Baumgarten S."/>
            <person name="Zoccola D."/>
            <person name="Flot J.-F."/>
            <person name="Tambutte S."/>
            <person name="Allemand D."/>
            <person name="Aranda M."/>
        </authorList>
    </citation>
    <scope>NUCLEOTIDE SEQUENCE [LARGE SCALE GENOMIC DNA]</scope>
</reference>
<dbReference type="InterPro" id="IPR050173">
    <property type="entry name" value="ABC_transporter_C-like"/>
</dbReference>
<evidence type="ECO:0000259" key="13">
    <source>
        <dbReference type="PROSITE" id="PS50929"/>
    </source>
</evidence>
<dbReference type="EMBL" id="LSMT01000076">
    <property type="protein sequence ID" value="PFX28844.1"/>
    <property type="molecule type" value="Genomic_DNA"/>
</dbReference>
<evidence type="ECO:0000256" key="9">
    <source>
        <dbReference type="ARBA" id="ARBA00023136"/>
    </source>
</evidence>
<dbReference type="Pfam" id="PF00005">
    <property type="entry name" value="ABC_tran"/>
    <property type="match status" value="2"/>
</dbReference>
<dbReference type="InterPro" id="IPR044726">
    <property type="entry name" value="ABCC_6TM_D2"/>
</dbReference>
<dbReference type="CDD" id="cd18580">
    <property type="entry name" value="ABC_6TM_ABCC_D2"/>
    <property type="match status" value="1"/>
</dbReference>
<keyword evidence="9 11" id="KW-0472">Membrane</keyword>
<evidence type="ECO:0000256" key="11">
    <source>
        <dbReference type="SAM" id="Phobius"/>
    </source>
</evidence>
<keyword evidence="4 11" id="KW-0812">Transmembrane</keyword>
<dbReference type="InterPro" id="IPR044746">
    <property type="entry name" value="ABCC_6TM_D1"/>
</dbReference>
<evidence type="ECO:0000256" key="10">
    <source>
        <dbReference type="SAM" id="MobiDB-lite"/>
    </source>
</evidence>
<evidence type="ECO:0000256" key="4">
    <source>
        <dbReference type="ARBA" id="ARBA00022692"/>
    </source>
</evidence>
<keyword evidence="8 11" id="KW-1133">Transmembrane helix</keyword>
<dbReference type="PANTHER" id="PTHR24223:SF456">
    <property type="entry name" value="MULTIDRUG RESISTANCE-ASSOCIATED PROTEIN LETHAL(2)03659"/>
    <property type="match status" value="1"/>
</dbReference>
<keyword evidence="5" id="KW-0677">Repeat</keyword>
<organism evidence="14 15">
    <name type="scientific">Stylophora pistillata</name>
    <name type="common">Smooth cauliflower coral</name>
    <dbReference type="NCBI Taxonomy" id="50429"/>
    <lineage>
        <taxon>Eukaryota</taxon>
        <taxon>Metazoa</taxon>
        <taxon>Cnidaria</taxon>
        <taxon>Anthozoa</taxon>
        <taxon>Hexacorallia</taxon>
        <taxon>Scleractinia</taxon>
        <taxon>Astrocoeniina</taxon>
        <taxon>Pocilloporidae</taxon>
        <taxon>Stylophora</taxon>
    </lineage>
</organism>
<feature type="transmembrane region" description="Helical" evidence="11">
    <location>
        <begin position="136"/>
        <end position="155"/>
    </location>
</feature>
<dbReference type="Proteomes" id="UP000225706">
    <property type="component" value="Unassembled WGS sequence"/>
</dbReference>
<dbReference type="GO" id="GO:0016887">
    <property type="term" value="F:ATP hydrolysis activity"/>
    <property type="evidence" value="ECO:0007669"/>
    <property type="project" value="InterPro"/>
</dbReference>
<feature type="transmembrane region" description="Helical" evidence="11">
    <location>
        <begin position="99"/>
        <end position="124"/>
    </location>
</feature>
<feature type="transmembrane region" description="Helical" evidence="11">
    <location>
        <begin position="214"/>
        <end position="237"/>
    </location>
</feature>
<proteinExistence type="inferred from homology"/>
<comment type="subcellular location">
    <subcellularLocation>
        <location evidence="1">Membrane</location>
        <topology evidence="1">Multi-pass membrane protein</topology>
    </subcellularLocation>
</comment>
<dbReference type="GO" id="GO:0140359">
    <property type="term" value="F:ABC-type transporter activity"/>
    <property type="evidence" value="ECO:0007669"/>
    <property type="project" value="InterPro"/>
</dbReference>
<keyword evidence="7" id="KW-0067">ATP-binding</keyword>
<evidence type="ECO:0000313" key="15">
    <source>
        <dbReference type="Proteomes" id="UP000225706"/>
    </source>
</evidence>
<evidence type="ECO:0000256" key="2">
    <source>
        <dbReference type="ARBA" id="ARBA00009726"/>
    </source>
</evidence>
<dbReference type="Gene3D" id="3.40.50.300">
    <property type="entry name" value="P-loop containing nucleotide triphosphate hydrolases"/>
    <property type="match status" value="2"/>
</dbReference>
<feature type="transmembrane region" description="Helical" evidence="11">
    <location>
        <begin position="874"/>
        <end position="894"/>
    </location>
</feature>
<feature type="transmembrane region" description="Helical" evidence="11">
    <location>
        <begin position="778"/>
        <end position="802"/>
    </location>
</feature>
<dbReference type="FunFam" id="1.20.1560.10:FF:000014">
    <property type="entry name" value="Multidrug resistance-associated protein member 4"/>
    <property type="match status" value="1"/>
</dbReference>
<dbReference type="PROSITE" id="PS50929">
    <property type="entry name" value="ABC_TM1F"/>
    <property type="match status" value="2"/>
</dbReference>